<sequence>MPAEEPSLQPASRLSVRLQFCSCFGSDRMLPQGNHADQSSAYPPLPVLGSNNHISLVLKYVSSEANIGVNHFAIASKDHANKTTFTPPFLQGRLLAVRFATQINIQQTAPAVISTDVSVSQKFRRIGIPKIPVHPAIKSKQDALLKRKILIYSAANKTTFTPPFLQGRLLAVRFATQTNIQQTAPAVISTDVSVSQKFRYTQQPKVSKAHR</sequence>
<organism evidence="1 2">
    <name type="scientific">Phascolomyces articulosus</name>
    <dbReference type="NCBI Taxonomy" id="60185"/>
    <lineage>
        <taxon>Eukaryota</taxon>
        <taxon>Fungi</taxon>
        <taxon>Fungi incertae sedis</taxon>
        <taxon>Mucoromycota</taxon>
        <taxon>Mucoromycotina</taxon>
        <taxon>Mucoromycetes</taxon>
        <taxon>Mucorales</taxon>
        <taxon>Lichtheimiaceae</taxon>
        <taxon>Phascolomyces</taxon>
    </lineage>
</organism>
<proteinExistence type="predicted"/>
<gene>
    <name evidence="1" type="ORF">BDA99DRAFT_601695</name>
</gene>
<protein>
    <submittedName>
        <fullName evidence="1">Uncharacterized protein</fullName>
    </submittedName>
</protein>
<dbReference type="AlphaFoldDB" id="A0AAD5KRP9"/>
<dbReference type="Proteomes" id="UP001209540">
    <property type="component" value="Unassembled WGS sequence"/>
</dbReference>
<reference evidence="1" key="1">
    <citation type="journal article" date="2022" name="IScience">
        <title>Evolution of zygomycete secretomes and the origins of terrestrial fungal ecologies.</title>
        <authorList>
            <person name="Chang Y."/>
            <person name="Wang Y."/>
            <person name="Mondo S."/>
            <person name="Ahrendt S."/>
            <person name="Andreopoulos W."/>
            <person name="Barry K."/>
            <person name="Beard J."/>
            <person name="Benny G.L."/>
            <person name="Blankenship S."/>
            <person name="Bonito G."/>
            <person name="Cuomo C."/>
            <person name="Desiro A."/>
            <person name="Gervers K.A."/>
            <person name="Hundley H."/>
            <person name="Kuo A."/>
            <person name="LaButti K."/>
            <person name="Lang B.F."/>
            <person name="Lipzen A."/>
            <person name="O'Donnell K."/>
            <person name="Pangilinan J."/>
            <person name="Reynolds N."/>
            <person name="Sandor L."/>
            <person name="Smith M.E."/>
            <person name="Tsang A."/>
            <person name="Grigoriev I.V."/>
            <person name="Stajich J.E."/>
            <person name="Spatafora J.W."/>
        </authorList>
    </citation>
    <scope>NUCLEOTIDE SEQUENCE</scope>
    <source>
        <strain evidence="1">RSA 2281</strain>
    </source>
</reference>
<comment type="caution">
    <text evidence="1">The sequence shown here is derived from an EMBL/GenBank/DDBJ whole genome shotgun (WGS) entry which is preliminary data.</text>
</comment>
<accession>A0AAD5KRP9</accession>
<keyword evidence="2" id="KW-1185">Reference proteome</keyword>
<dbReference type="EMBL" id="JAIXMP010000004">
    <property type="protein sequence ID" value="KAI9274526.1"/>
    <property type="molecule type" value="Genomic_DNA"/>
</dbReference>
<name>A0AAD5KRP9_9FUNG</name>
<evidence type="ECO:0000313" key="2">
    <source>
        <dbReference type="Proteomes" id="UP001209540"/>
    </source>
</evidence>
<reference evidence="1" key="2">
    <citation type="submission" date="2023-02" db="EMBL/GenBank/DDBJ databases">
        <authorList>
            <consortium name="DOE Joint Genome Institute"/>
            <person name="Mondo S.J."/>
            <person name="Chang Y."/>
            <person name="Wang Y."/>
            <person name="Ahrendt S."/>
            <person name="Andreopoulos W."/>
            <person name="Barry K."/>
            <person name="Beard J."/>
            <person name="Benny G.L."/>
            <person name="Blankenship S."/>
            <person name="Bonito G."/>
            <person name="Cuomo C."/>
            <person name="Desiro A."/>
            <person name="Gervers K.A."/>
            <person name="Hundley H."/>
            <person name="Kuo A."/>
            <person name="LaButti K."/>
            <person name="Lang B.F."/>
            <person name="Lipzen A."/>
            <person name="O'Donnell K."/>
            <person name="Pangilinan J."/>
            <person name="Reynolds N."/>
            <person name="Sandor L."/>
            <person name="Smith M.W."/>
            <person name="Tsang A."/>
            <person name="Grigoriev I.V."/>
            <person name="Stajich J.E."/>
            <person name="Spatafora J.W."/>
        </authorList>
    </citation>
    <scope>NUCLEOTIDE SEQUENCE</scope>
    <source>
        <strain evidence="1">RSA 2281</strain>
    </source>
</reference>
<evidence type="ECO:0000313" key="1">
    <source>
        <dbReference type="EMBL" id="KAI9274526.1"/>
    </source>
</evidence>